<dbReference type="Proteomes" id="UP000238479">
    <property type="component" value="Chromosome 4"/>
</dbReference>
<dbReference type="EMBL" id="PDCK01000042">
    <property type="protein sequence ID" value="PRQ38048.1"/>
    <property type="molecule type" value="Genomic_DNA"/>
</dbReference>
<accession>A0A2P6QV35</accession>
<evidence type="ECO:0000313" key="1">
    <source>
        <dbReference type="EMBL" id="PRQ38048.1"/>
    </source>
</evidence>
<dbReference type="Gramene" id="PRQ38048">
    <property type="protein sequence ID" value="PRQ38048"/>
    <property type="gene ID" value="RchiOBHm_Chr4g0409481"/>
</dbReference>
<organism evidence="1 2">
    <name type="scientific">Rosa chinensis</name>
    <name type="common">China rose</name>
    <dbReference type="NCBI Taxonomy" id="74649"/>
    <lineage>
        <taxon>Eukaryota</taxon>
        <taxon>Viridiplantae</taxon>
        <taxon>Streptophyta</taxon>
        <taxon>Embryophyta</taxon>
        <taxon>Tracheophyta</taxon>
        <taxon>Spermatophyta</taxon>
        <taxon>Magnoliopsida</taxon>
        <taxon>eudicotyledons</taxon>
        <taxon>Gunneridae</taxon>
        <taxon>Pentapetalae</taxon>
        <taxon>rosids</taxon>
        <taxon>fabids</taxon>
        <taxon>Rosales</taxon>
        <taxon>Rosaceae</taxon>
        <taxon>Rosoideae</taxon>
        <taxon>Rosoideae incertae sedis</taxon>
        <taxon>Rosa</taxon>
    </lineage>
</organism>
<evidence type="ECO:0000313" key="2">
    <source>
        <dbReference type="Proteomes" id="UP000238479"/>
    </source>
</evidence>
<name>A0A2P6QV35_ROSCH</name>
<keyword evidence="2" id="KW-1185">Reference proteome</keyword>
<gene>
    <name evidence="1" type="ORF">RchiOBHm_Chr4g0409481</name>
</gene>
<comment type="caution">
    <text evidence="1">The sequence shown here is derived from an EMBL/GenBank/DDBJ whole genome shotgun (WGS) entry which is preliminary data.</text>
</comment>
<reference evidence="1 2" key="1">
    <citation type="journal article" date="2018" name="Nat. Genet.">
        <title>The Rosa genome provides new insights in the design of modern roses.</title>
        <authorList>
            <person name="Bendahmane M."/>
        </authorList>
    </citation>
    <scope>NUCLEOTIDE SEQUENCE [LARGE SCALE GENOMIC DNA]</scope>
    <source>
        <strain evidence="2">cv. Old Blush</strain>
    </source>
</reference>
<protein>
    <submittedName>
        <fullName evidence="1">Uncharacterized protein</fullName>
    </submittedName>
</protein>
<proteinExistence type="predicted"/>
<sequence length="53" mass="5986">MVSPAYDMHLVDRHPSYVAMVEVGRYLVGRLLSHALQKALREVICVLCPTSEM</sequence>
<dbReference type="AlphaFoldDB" id="A0A2P6QV35"/>